<gene>
    <name evidence="7" type="ORF">ACFPPB_04845</name>
</gene>
<feature type="transmembrane region" description="Helical" evidence="5">
    <location>
        <begin position="85"/>
        <end position="102"/>
    </location>
</feature>
<dbReference type="SUPFAM" id="SSF55874">
    <property type="entry name" value="ATPase domain of HSP90 chaperone/DNA topoisomerase II/histidine kinase"/>
    <property type="match status" value="1"/>
</dbReference>
<evidence type="ECO:0000259" key="6">
    <source>
        <dbReference type="SMART" id="SM00387"/>
    </source>
</evidence>
<keyword evidence="8" id="KW-1185">Reference proteome</keyword>
<evidence type="ECO:0000256" key="2">
    <source>
        <dbReference type="ARBA" id="ARBA00022777"/>
    </source>
</evidence>
<dbReference type="Gene3D" id="3.30.565.10">
    <property type="entry name" value="Histidine kinase-like ATPase, C-terminal domain"/>
    <property type="match status" value="1"/>
</dbReference>
<keyword evidence="1" id="KW-0808">Transferase</keyword>
<feature type="coiled-coil region" evidence="4">
    <location>
        <begin position="220"/>
        <end position="247"/>
    </location>
</feature>
<feature type="transmembrane region" description="Helical" evidence="5">
    <location>
        <begin position="59"/>
        <end position="78"/>
    </location>
</feature>
<dbReference type="SMART" id="SM00387">
    <property type="entry name" value="HATPase_c"/>
    <property type="match status" value="1"/>
</dbReference>
<keyword evidence="2 7" id="KW-0418">Kinase</keyword>
<feature type="transmembrane region" description="Helical" evidence="5">
    <location>
        <begin position="148"/>
        <end position="170"/>
    </location>
</feature>
<dbReference type="PANTHER" id="PTHR24421">
    <property type="entry name" value="NITRATE/NITRITE SENSOR PROTEIN NARX-RELATED"/>
    <property type="match status" value="1"/>
</dbReference>
<accession>A0ABW0STS2</accession>
<dbReference type="EMBL" id="JBHSNG010000003">
    <property type="protein sequence ID" value="MFC5580436.1"/>
    <property type="molecule type" value="Genomic_DNA"/>
</dbReference>
<organism evidence="7 8">
    <name type="scientific">Rhodanobacter terrae</name>
    <dbReference type="NCBI Taxonomy" id="418647"/>
    <lineage>
        <taxon>Bacteria</taxon>
        <taxon>Pseudomonadati</taxon>
        <taxon>Pseudomonadota</taxon>
        <taxon>Gammaproteobacteria</taxon>
        <taxon>Lysobacterales</taxon>
        <taxon>Rhodanobacteraceae</taxon>
        <taxon>Rhodanobacter</taxon>
    </lineage>
</organism>
<dbReference type="Proteomes" id="UP001596111">
    <property type="component" value="Unassembled WGS sequence"/>
</dbReference>
<name>A0ABW0STS2_9GAMM</name>
<sequence length="408" mass="44536">MNSANSFRMRLAAWLRPAPSSMAAGMRAAGHSPRMHALNLLWSFWLFLGPIFTHVGPGFWWSLTLGYPTFLLVFLWSCIRPSTEANGYVGAMVMLAGVSMPWNPAAWTYGVFACAMVPYQGSLYASMAKIALIQLVLVLEGISLHWPWFTYLILVGVCTSTGVGAQMGRINWDKTLKLRMSHDQIRRLAATAERERIGRDLHDLLGHTLSLITLKLELSRKLFDRDHAAARRELEEAEQVARHALAEVRSAVTGIRATDLAAELASARLLLESSRVHLDYGDLPTDLPGDVERALSLILREAVTNVARHADASQARIEMTRERGAICMLISDNGRGGIGQDGNGLCGMRERVRALAGTLTIESPRGRGTRLKVTAPLPILRLVETSHSPAGMPVDAALAATDSGQPAA</sequence>
<evidence type="ECO:0000256" key="1">
    <source>
        <dbReference type="ARBA" id="ARBA00022679"/>
    </source>
</evidence>
<feature type="domain" description="Histidine kinase/HSP90-like ATPase" evidence="6">
    <location>
        <begin position="290"/>
        <end position="379"/>
    </location>
</feature>
<evidence type="ECO:0000256" key="4">
    <source>
        <dbReference type="SAM" id="Coils"/>
    </source>
</evidence>
<dbReference type="InterPro" id="IPR050482">
    <property type="entry name" value="Sensor_HK_TwoCompSys"/>
</dbReference>
<comment type="caution">
    <text evidence="7">The sequence shown here is derived from an EMBL/GenBank/DDBJ whole genome shotgun (WGS) entry which is preliminary data.</text>
</comment>
<dbReference type="InterPro" id="IPR011712">
    <property type="entry name" value="Sig_transdc_His_kin_sub3_dim/P"/>
</dbReference>
<proteinExistence type="predicted"/>
<dbReference type="InterPro" id="IPR003594">
    <property type="entry name" value="HATPase_dom"/>
</dbReference>
<evidence type="ECO:0000313" key="7">
    <source>
        <dbReference type="EMBL" id="MFC5580436.1"/>
    </source>
</evidence>
<dbReference type="RefSeq" id="WP_377324907.1">
    <property type="nucleotide sequence ID" value="NZ_JBHSNG010000003.1"/>
</dbReference>
<keyword evidence="5" id="KW-0472">Membrane</keyword>
<dbReference type="Pfam" id="PF02518">
    <property type="entry name" value="HATPase_c"/>
    <property type="match status" value="1"/>
</dbReference>
<keyword evidence="5" id="KW-0812">Transmembrane</keyword>
<dbReference type="GO" id="GO:0016301">
    <property type="term" value="F:kinase activity"/>
    <property type="evidence" value="ECO:0007669"/>
    <property type="project" value="UniProtKB-KW"/>
</dbReference>
<reference evidence="8" key="1">
    <citation type="journal article" date="2019" name="Int. J. Syst. Evol. Microbiol.">
        <title>The Global Catalogue of Microorganisms (GCM) 10K type strain sequencing project: providing services to taxonomists for standard genome sequencing and annotation.</title>
        <authorList>
            <consortium name="The Broad Institute Genomics Platform"/>
            <consortium name="The Broad Institute Genome Sequencing Center for Infectious Disease"/>
            <person name="Wu L."/>
            <person name="Ma J."/>
        </authorList>
    </citation>
    <scope>NUCLEOTIDE SEQUENCE [LARGE SCALE GENOMIC DNA]</scope>
    <source>
        <strain evidence="8">CGMCC 1.13587</strain>
    </source>
</reference>
<feature type="transmembrane region" description="Helical" evidence="5">
    <location>
        <begin position="36"/>
        <end position="53"/>
    </location>
</feature>
<evidence type="ECO:0000256" key="5">
    <source>
        <dbReference type="SAM" id="Phobius"/>
    </source>
</evidence>
<keyword evidence="4" id="KW-0175">Coiled coil</keyword>
<evidence type="ECO:0000256" key="3">
    <source>
        <dbReference type="ARBA" id="ARBA00023012"/>
    </source>
</evidence>
<dbReference type="PANTHER" id="PTHR24421:SF63">
    <property type="entry name" value="SENSOR HISTIDINE KINASE DESK"/>
    <property type="match status" value="1"/>
</dbReference>
<dbReference type="Gene3D" id="1.20.5.1930">
    <property type="match status" value="1"/>
</dbReference>
<dbReference type="InterPro" id="IPR036890">
    <property type="entry name" value="HATPase_C_sf"/>
</dbReference>
<evidence type="ECO:0000313" key="8">
    <source>
        <dbReference type="Proteomes" id="UP001596111"/>
    </source>
</evidence>
<dbReference type="CDD" id="cd16917">
    <property type="entry name" value="HATPase_UhpB-NarQ-NarX-like"/>
    <property type="match status" value="1"/>
</dbReference>
<dbReference type="Pfam" id="PF07730">
    <property type="entry name" value="HisKA_3"/>
    <property type="match status" value="1"/>
</dbReference>
<protein>
    <submittedName>
        <fullName evidence="7">Sensor histidine kinase</fullName>
    </submittedName>
</protein>
<keyword evidence="3" id="KW-0902">Two-component regulatory system</keyword>
<keyword evidence="5" id="KW-1133">Transmembrane helix</keyword>